<feature type="signal peptide" evidence="1">
    <location>
        <begin position="1"/>
        <end position="19"/>
    </location>
</feature>
<dbReference type="RefSeq" id="WP_116017162.1">
    <property type="nucleotide sequence ID" value="NZ_QUOT01000001.1"/>
</dbReference>
<evidence type="ECO:0000313" key="3">
    <source>
        <dbReference type="Proteomes" id="UP000256899"/>
    </source>
</evidence>
<dbReference type="EMBL" id="QUOT01000001">
    <property type="protein sequence ID" value="REL31945.1"/>
    <property type="molecule type" value="Genomic_DNA"/>
</dbReference>
<gene>
    <name evidence="2" type="ORF">DXX94_15145</name>
</gene>
<dbReference type="Proteomes" id="UP000256899">
    <property type="component" value="Unassembled WGS sequence"/>
</dbReference>
<protein>
    <recommendedName>
        <fullName evidence="4">PEP-CTERM sorting domain-containing protein</fullName>
    </recommendedName>
</protein>
<keyword evidence="1" id="KW-0732">Signal</keyword>
<accession>A0A3E0U729</accession>
<evidence type="ECO:0000256" key="1">
    <source>
        <dbReference type="SAM" id="SignalP"/>
    </source>
</evidence>
<evidence type="ECO:0008006" key="4">
    <source>
        <dbReference type="Google" id="ProtNLM"/>
    </source>
</evidence>
<feature type="chain" id="PRO_5017598296" description="PEP-CTERM sorting domain-containing protein" evidence="1">
    <location>
        <begin position="20"/>
        <end position="261"/>
    </location>
</feature>
<name>A0A3E0U729_9GAMM</name>
<organism evidence="2 3">
    <name type="scientific">Thalassotalea euphylliae</name>
    <dbReference type="NCBI Taxonomy" id="1655234"/>
    <lineage>
        <taxon>Bacteria</taxon>
        <taxon>Pseudomonadati</taxon>
        <taxon>Pseudomonadota</taxon>
        <taxon>Gammaproteobacteria</taxon>
        <taxon>Alteromonadales</taxon>
        <taxon>Colwelliaceae</taxon>
        <taxon>Thalassotalea</taxon>
    </lineage>
</organism>
<reference evidence="3" key="1">
    <citation type="submission" date="2018-08" db="EMBL/GenBank/DDBJ databases">
        <title>Thalassotalea euphylliae genome.</title>
        <authorList>
            <person name="Summers S."/>
            <person name="Rice S.A."/>
            <person name="Freckelton M.L."/>
            <person name="Nedved B.T."/>
            <person name="Hadfield M.G."/>
        </authorList>
    </citation>
    <scope>NUCLEOTIDE SEQUENCE [LARGE SCALE GENOMIC DNA]</scope>
    <source>
        <strain evidence="3">H3</strain>
    </source>
</reference>
<keyword evidence="3" id="KW-1185">Reference proteome</keyword>
<comment type="caution">
    <text evidence="2">The sequence shown here is derived from an EMBL/GenBank/DDBJ whole genome shotgun (WGS) entry which is preliminary data.</text>
</comment>
<proteinExistence type="predicted"/>
<dbReference type="AlphaFoldDB" id="A0A3E0U729"/>
<evidence type="ECO:0000313" key="2">
    <source>
        <dbReference type="EMBL" id="REL31945.1"/>
    </source>
</evidence>
<sequence>MKSVFKSLFLMLLAPVASANLLVNGSFDDTGSPQEFQSVASAHASPGTERYLDTLDVHKNWGIFTGVPGWSVIQGDFIEVLHTGADTDADGNNFSNNGVYDDGDVKAHTEGLFVELDLDQSINNQSINAAIGQTLIDLMIGATYEIEFYYQPRTDIVDDNGIAVSWFDGDLTGFDSAQSVLEVDGEADTWQLRTDIDDNGWLKYTALVEATSSTMSIAFAGQGGVNGRGGFIDSVSVTKVPLPATSLLLLTLIPLIGRFRK</sequence>